<organism evidence="2">
    <name type="scientific">Drosophila rhopaloa</name>
    <name type="common">Fruit fly</name>
    <dbReference type="NCBI Taxonomy" id="1041015"/>
    <lineage>
        <taxon>Eukaryota</taxon>
        <taxon>Metazoa</taxon>
        <taxon>Ecdysozoa</taxon>
        <taxon>Arthropoda</taxon>
        <taxon>Hexapoda</taxon>
        <taxon>Insecta</taxon>
        <taxon>Pterygota</taxon>
        <taxon>Neoptera</taxon>
        <taxon>Endopterygota</taxon>
        <taxon>Diptera</taxon>
        <taxon>Brachycera</taxon>
        <taxon>Muscomorpha</taxon>
        <taxon>Ephydroidea</taxon>
        <taxon>Drosophilidae</taxon>
        <taxon>Drosophila</taxon>
        <taxon>Sophophora</taxon>
    </lineage>
</organism>
<feature type="compositionally biased region" description="Basic and acidic residues" evidence="1">
    <location>
        <begin position="309"/>
        <end position="318"/>
    </location>
</feature>
<dbReference type="AlphaFoldDB" id="A0A6P4E4R6"/>
<feature type="compositionally biased region" description="Pro residues" evidence="1">
    <location>
        <begin position="157"/>
        <end position="166"/>
    </location>
</feature>
<reference evidence="2" key="1">
    <citation type="submission" date="2025-08" db="UniProtKB">
        <authorList>
            <consortium name="RefSeq"/>
        </authorList>
    </citation>
    <scope>IDENTIFICATION</scope>
</reference>
<evidence type="ECO:0000313" key="2">
    <source>
        <dbReference type="RefSeq" id="XP_016971419.1"/>
    </source>
</evidence>
<accession>A0A6P4E4R6</accession>
<feature type="compositionally biased region" description="Gly residues" evidence="1">
    <location>
        <begin position="71"/>
        <end position="91"/>
    </location>
</feature>
<name>A0A6P4E4R6_DRORH</name>
<dbReference type="OrthoDB" id="7875256at2759"/>
<feature type="compositionally biased region" description="Polar residues" evidence="1">
    <location>
        <begin position="23"/>
        <end position="34"/>
    </location>
</feature>
<protein>
    <submittedName>
        <fullName evidence="2">Extensin-like</fullName>
    </submittedName>
</protein>
<sequence length="318" mass="33652">MTASHPGRQSLGAKTRSPETRTEAWSSRMATSRLSAGPWRSARREPGSVTPGPQAAPQPRGGGSPLARPVTGGGGEGAAAMGGPGGRGEGGPVAETWEGPPTPRYTAEEPSPDGKDEEEVWAPSPPRWLPEVPPTPRYEPEWHYGEDPTSEGGAPMATPPWRPARPPTSRYHQPEPRLKSPETPPPATEETTTVRTDVPAAHVSHSTRAFVAEGVRWRQQSVVWTWPERPATEAGGAPKVSPRDPRRRCRPDTWAPPTPSTIHPEGGNTPGGAGGERTVGVARARGQPSTPSAAATICATSVSSGSRRLARDCPRRLA</sequence>
<evidence type="ECO:0000256" key="1">
    <source>
        <dbReference type="SAM" id="MobiDB-lite"/>
    </source>
</evidence>
<feature type="compositionally biased region" description="Pro residues" evidence="1">
    <location>
        <begin position="123"/>
        <end position="137"/>
    </location>
</feature>
<gene>
    <name evidence="2" type="primary">LOC108039029</name>
</gene>
<feature type="region of interest" description="Disordered" evidence="1">
    <location>
        <begin position="228"/>
        <end position="318"/>
    </location>
</feature>
<feature type="region of interest" description="Disordered" evidence="1">
    <location>
        <begin position="1"/>
        <end position="201"/>
    </location>
</feature>
<feature type="compositionally biased region" description="Polar residues" evidence="1">
    <location>
        <begin position="287"/>
        <end position="306"/>
    </location>
</feature>
<feature type="compositionally biased region" description="Gly residues" evidence="1">
    <location>
        <begin position="268"/>
        <end position="277"/>
    </location>
</feature>
<proteinExistence type="predicted"/>
<dbReference type="RefSeq" id="XP_016971419.1">
    <property type="nucleotide sequence ID" value="XM_017115930.1"/>
</dbReference>